<dbReference type="EMBL" id="JAGXOE010000061">
    <property type="protein sequence ID" value="MBS4103373.1"/>
    <property type="molecule type" value="Genomic_DNA"/>
</dbReference>
<proteinExistence type="predicted"/>
<evidence type="ECO:0000313" key="2">
    <source>
        <dbReference type="Proteomes" id="UP000676853"/>
    </source>
</evidence>
<sequence length="114" mass="12253">MSATTMGLEGVTSSVRFVADQPEVGRALLLGPYREPALADRGLLHRPGFISVVGSTLPRDLDPTSRRLVATGLVGALITLSTEYVTGRLDVTRDELVTYCVRLIESAVRDPVTV</sequence>
<comment type="caution">
    <text evidence="1">The sequence shown here is derived from an EMBL/GenBank/DDBJ whole genome shotgun (WGS) entry which is preliminary data.</text>
</comment>
<evidence type="ECO:0000313" key="1">
    <source>
        <dbReference type="EMBL" id="MBS4103373.1"/>
    </source>
</evidence>
<accession>A0ABS5NIX4</accession>
<gene>
    <name evidence="1" type="ORF">KFZ73_19275</name>
</gene>
<keyword evidence="2" id="KW-1185">Reference proteome</keyword>
<name>A0ABS5NIX4_TSUPA</name>
<reference evidence="1 2" key="1">
    <citation type="submission" date="2021-04" db="EMBL/GenBank/DDBJ databases">
        <title>Whole genome sequence analysis of a thiophenic sulfur metabolizing bacteria.</title>
        <authorList>
            <person name="Akhtar N."/>
            <person name="Akram J."/>
            <person name="Aslam A."/>
        </authorList>
    </citation>
    <scope>NUCLEOTIDE SEQUENCE [LARGE SCALE GENOMIC DNA]</scope>
    <source>
        <strain evidence="1 2">3OW</strain>
    </source>
</reference>
<organism evidence="1 2">
    <name type="scientific">Tsukamurella paurometabola</name>
    <name type="common">Corynebacterium paurometabolum</name>
    <dbReference type="NCBI Taxonomy" id="2061"/>
    <lineage>
        <taxon>Bacteria</taxon>
        <taxon>Bacillati</taxon>
        <taxon>Actinomycetota</taxon>
        <taxon>Actinomycetes</taxon>
        <taxon>Mycobacteriales</taxon>
        <taxon>Tsukamurellaceae</taxon>
        <taxon>Tsukamurella</taxon>
    </lineage>
</organism>
<evidence type="ECO:0008006" key="3">
    <source>
        <dbReference type="Google" id="ProtNLM"/>
    </source>
</evidence>
<protein>
    <recommendedName>
        <fullName evidence="3">Tetracyclin repressor-like C-terminal domain-containing protein</fullName>
    </recommendedName>
</protein>
<dbReference type="Proteomes" id="UP000676853">
    <property type="component" value="Unassembled WGS sequence"/>
</dbReference>
<dbReference type="RefSeq" id="WP_212554775.1">
    <property type="nucleotide sequence ID" value="NZ_JAGXOE010000061.1"/>
</dbReference>